<name>A0ABM8GJ93_9MICO</name>
<dbReference type="Proteomes" id="UP001321486">
    <property type="component" value="Chromosome"/>
</dbReference>
<keyword evidence="1" id="KW-1133">Transmembrane helix</keyword>
<gene>
    <name evidence="2" type="ORF">GCM10025867_07010</name>
</gene>
<keyword evidence="3" id="KW-1185">Reference proteome</keyword>
<keyword evidence="1" id="KW-0472">Membrane</keyword>
<feature type="transmembrane region" description="Helical" evidence="1">
    <location>
        <begin position="61"/>
        <end position="82"/>
    </location>
</feature>
<keyword evidence="1" id="KW-0812">Transmembrane</keyword>
<protein>
    <submittedName>
        <fullName evidence="2">Uncharacterized protein</fullName>
    </submittedName>
</protein>
<evidence type="ECO:0000313" key="2">
    <source>
        <dbReference type="EMBL" id="BDZ48460.1"/>
    </source>
</evidence>
<proteinExistence type="predicted"/>
<organism evidence="2 3">
    <name type="scientific">Frondihabitans sucicola</name>
    <dbReference type="NCBI Taxonomy" id="1268041"/>
    <lineage>
        <taxon>Bacteria</taxon>
        <taxon>Bacillati</taxon>
        <taxon>Actinomycetota</taxon>
        <taxon>Actinomycetes</taxon>
        <taxon>Micrococcales</taxon>
        <taxon>Microbacteriaceae</taxon>
        <taxon>Frondihabitans</taxon>
    </lineage>
</organism>
<reference evidence="3" key="1">
    <citation type="journal article" date="2019" name="Int. J. Syst. Evol. Microbiol.">
        <title>The Global Catalogue of Microorganisms (GCM) 10K type strain sequencing project: providing services to taxonomists for standard genome sequencing and annotation.</title>
        <authorList>
            <consortium name="The Broad Institute Genomics Platform"/>
            <consortium name="The Broad Institute Genome Sequencing Center for Infectious Disease"/>
            <person name="Wu L."/>
            <person name="Ma J."/>
        </authorList>
    </citation>
    <scope>NUCLEOTIDE SEQUENCE [LARGE SCALE GENOMIC DNA]</scope>
    <source>
        <strain evidence="3">NBRC 108728</strain>
    </source>
</reference>
<evidence type="ECO:0000313" key="3">
    <source>
        <dbReference type="Proteomes" id="UP001321486"/>
    </source>
</evidence>
<sequence length="115" mass="12195">MGTLLAVFLADFLSHLTVHARVTTGPELRHMVRVSIGSIGVILLPMVFLGLAALQVWTVPVALRASVGVLLGTLVVVGYLAVRRISLPAWQKLCVLLGEVVIGSAVIALETLAHH</sequence>
<dbReference type="EMBL" id="AP027732">
    <property type="protein sequence ID" value="BDZ48460.1"/>
    <property type="molecule type" value="Genomic_DNA"/>
</dbReference>
<evidence type="ECO:0000256" key="1">
    <source>
        <dbReference type="SAM" id="Phobius"/>
    </source>
</evidence>
<feature type="transmembrane region" description="Helical" evidence="1">
    <location>
        <begin position="88"/>
        <end position="109"/>
    </location>
</feature>
<feature type="transmembrane region" description="Helical" evidence="1">
    <location>
        <begin position="36"/>
        <end position="54"/>
    </location>
</feature>
<accession>A0ABM8GJ93</accession>
<dbReference type="RefSeq" id="WP_286345430.1">
    <property type="nucleotide sequence ID" value="NZ_AP027732.1"/>
</dbReference>